<dbReference type="GO" id="GO:0009252">
    <property type="term" value="P:peptidoglycan biosynthetic process"/>
    <property type="evidence" value="ECO:0007669"/>
    <property type="project" value="UniProtKB-KW"/>
</dbReference>
<proteinExistence type="inferred from homology"/>
<dbReference type="EMBL" id="CP024915">
    <property type="protein sequence ID" value="AUZ87697.1"/>
    <property type="molecule type" value="Genomic_DNA"/>
</dbReference>
<evidence type="ECO:0000256" key="1">
    <source>
        <dbReference type="ARBA" id="ARBA00009943"/>
    </source>
</evidence>
<accession>A0A2L0UEQ9</accession>
<reference evidence="7 8" key="1">
    <citation type="submission" date="2017-11" db="EMBL/GenBank/DDBJ databases">
        <title>Draft genome of Arthrobacter agilis strain UMCV2, a plant growth-promoting rhizobacterium and biocontrol capacity of phytopathogenic fungi.</title>
        <authorList>
            <person name="Martinez-Camara R."/>
            <person name="Santoyo G."/>
            <person name="Moreno-Hagelsieb G."/>
            <person name="Valencia-Cantero E."/>
        </authorList>
    </citation>
    <scope>NUCLEOTIDE SEQUENCE [LARGE SCALE GENOMIC DNA]</scope>
    <source>
        <strain evidence="7 8">UMCV2</strain>
    </source>
</reference>
<dbReference type="Pfam" id="PF02388">
    <property type="entry name" value="FemAB"/>
    <property type="match status" value="2"/>
</dbReference>
<dbReference type="GO" id="GO:0008360">
    <property type="term" value="P:regulation of cell shape"/>
    <property type="evidence" value="ECO:0007669"/>
    <property type="project" value="UniProtKB-KW"/>
</dbReference>
<dbReference type="PANTHER" id="PTHR36174">
    <property type="entry name" value="LIPID II:GLYCINE GLYCYLTRANSFERASE"/>
    <property type="match status" value="1"/>
</dbReference>
<dbReference type="PROSITE" id="PS51191">
    <property type="entry name" value="FEMABX"/>
    <property type="match status" value="1"/>
</dbReference>
<evidence type="ECO:0000313" key="8">
    <source>
        <dbReference type="Proteomes" id="UP000239187"/>
    </source>
</evidence>
<dbReference type="InterPro" id="IPR016181">
    <property type="entry name" value="Acyl_CoA_acyltransferase"/>
</dbReference>
<evidence type="ECO:0000256" key="4">
    <source>
        <dbReference type="ARBA" id="ARBA00022984"/>
    </source>
</evidence>
<evidence type="ECO:0000256" key="5">
    <source>
        <dbReference type="ARBA" id="ARBA00023315"/>
    </source>
</evidence>
<evidence type="ECO:0000256" key="2">
    <source>
        <dbReference type="ARBA" id="ARBA00022679"/>
    </source>
</evidence>
<dbReference type="GO" id="GO:0071555">
    <property type="term" value="P:cell wall organization"/>
    <property type="evidence" value="ECO:0007669"/>
    <property type="project" value="UniProtKB-KW"/>
</dbReference>
<keyword evidence="5" id="KW-0012">Acyltransferase</keyword>
<dbReference type="SUPFAM" id="SSF55729">
    <property type="entry name" value="Acyl-CoA N-acyltransferases (Nat)"/>
    <property type="match status" value="1"/>
</dbReference>
<dbReference type="GO" id="GO:0016755">
    <property type="term" value="F:aminoacyltransferase activity"/>
    <property type="evidence" value="ECO:0007669"/>
    <property type="project" value="InterPro"/>
</dbReference>
<dbReference type="Gene3D" id="3.40.630.30">
    <property type="match status" value="1"/>
</dbReference>
<name>A0A2L0UEQ9_9MICC</name>
<keyword evidence="4" id="KW-0573">Peptidoglycan synthesis</keyword>
<gene>
    <name evidence="7" type="ORF">CVO76_08700</name>
</gene>
<sequence length="369" mass="41351">MTAAPLNYSKLDGTAFAAIADAHPHVVIPIEQTPDWVEFERALGRSPLGIWSYRDEVGTLVATASYVHIVRRFRESVVVVNGPVWFAERTPAAERVLMETVRRQFRDSADAHPLYVRMQVATLQAPATGPIEHGWYEREIVVDLTPSEADLLRSFRPNARNSIRRAQRNGVEVRSIPREEWKEVFAAQLFPIMQETAERDGFQSFDSAYYETLLTVLGDHLRLLVAYRDGAPLSWLITTEYRGYSVYYFAGSTHEARSTFAPYLLLWEAFRVLRAAGNTACGLTGIVSENYPGLANVTTFKRNFSKNVVVVPTTYDIPLDPRRYAVVASLLAVRRTGPSTLRGAVRRAAGLVRRFRTGQTAPGTPTAET</sequence>
<dbReference type="PANTHER" id="PTHR36174:SF1">
    <property type="entry name" value="LIPID II:GLYCINE GLYCYLTRANSFERASE"/>
    <property type="match status" value="1"/>
</dbReference>
<keyword evidence="6" id="KW-0961">Cell wall biogenesis/degradation</keyword>
<dbReference type="InterPro" id="IPR003447">
    <property type="entry name" value="FEMABX"/>
</dbReference>
<dbReference type="Proteomes" id="UP000239187">
    <property type="component" value="Chromosome"/>
</dbReference>
<dbReference type="InterPro" id="IPR050644">
    <property type="entry name" value="PG_Glycine_Bridge_Synth"/>
</dbReference>
<keyword evidence="2" id="KW-0808">Transferase</keyword>
<evidence type="ECO:0000256" key="6">
    <source>
        <dbReference type="ARBA" id="ARBA00023316"/>
    </source>
</evidence>
<organism evidence="7 8">
    <name type="scientific">Arthrobacter agilis</name>
    <dbReference type="NCBI Taxonomy" id="37921"/>
    <lineage>
        <taxon>Bacteria</taxon>
        <taxon>Bacillati</taxon>
        <taxon>Actinomycetota</taxon>
        <taxon>Actinomycetes</taxon>
        <taxon>Micrococcales</taxon>
        <taxon>Micrococcaceae</taxon>
        <taxon>Arthrobacter</taxon>
    </lineage>
</organism>
<dbReference type="AlphaFoldDB" id="A0A2L0UEQ9"/>
<keyword evidence="3" id="KW-0133">Cell shape</keyword>
<evidence type="ECO:0000256" key="3">
    <source>
        <dbReference type="ARBA" id="ARBA00022960"/>
    </source>
</evidence>
<evidence type="ECO:0008006" key="9">
    <source>
        <dbReference type="Google" id="ProtNLM"/>
    </source>
</evidence>
<comment type="similarity">
    <text evidence="1">Belongs to the FemABX family.</text>
</comment>
<evidence type="ECO:0000313" key="7">
    <source>
        <dbReference type="EMBL" id="AUZ87697.1"/>
    </source>
</evidence>
<protein>
    <recommendedName>
        <fullName evidence="9">FemAB family protein</fullName>
    </recommendedName>
</protein>
<dbReference type="RefSeq" id="WP_208738995.1">
    <property type="nucleotide sequence ID" value="NZ_CP024915.1"/>
</dbReference>